<dbReference type="InterPro" id="IPR053000">
    <property type="entry name" value="WSS1-like_metalloprotease"/>
</dbReference>
<feature type="compositionally biased region" description="Basic and acidic residues" evidence="4">
    <location>
        <begin position="563"/>
        <end position="579"/>
    </location>
</feature>
<feature type="region of interest" description="Disordered" evidence="4">
    <location>
        <begin position="563"/>
        <end position="585"/>
    </location>
</feature>
<accession>A0AAD5TFG3</accession>
<evidence type="ECO:0000313" key="6">
    <source>
        <dbReference type="EMBL" id="KAJ3174473.1"/>
    </source>
</evidence>
<protein>
    <recommendedName>
        <fullName evidence="5">WLM domain-containing protein</fullName>
    </recommendedName>
</protein>
<feature type="domain" description="WLM" evidence="5">
    <location>
        <begin position="1"/>
        <end position="208"/>
    </location>
</feature>
<dbReference type="GO" id="GO:0006281">
    <property type="term" value="P:DNA repair"/>
    <property type="evidence" value="ECO:0007669"/>
    <property type="project" value="TreeGrafter"/>
</dbReference>
<dbReference type="Pfam" id="PF08325">
    <property type="entry name" value="WLM"/>
    <property type="match status" value="1"/>
</dbReference>
<dbReference type="GO" id="GO:0008270">
    <property type="term" value="F:zinc ion binding"/>
    <property type="evidence" value="ECO:0007669"/>
    <property type="project" value="UniProtKB-KW"/>
</dbReference>
<dbReference type="InterPro" id="IPR013536">
    <property type="entry name" value="WLM_dom"/>
</dbReference>
<dbReference type="PANTHER" id="PTHR46622:SF1">
    <property type="entry name" value="DNA-DEPENDENT METALLOPROTEASE WSS1"/>
    <property type="match status" value="1"/>
</dbReference>
<evidence type="ECO:0000256" key="3">
    <source>
        <dbReference type="ARBA" id="ARBA00022833"/>
    </source>
</evidence>
<dbReference type="GO" id="GO:0008237">
    <property type="term" value="F:metallopeptidase activity"/>
    <property type="evidence" value="ECO:0007669"/>
    <property type="project" value="TreeGrafter"/>
</dbReference>
<gene>
    <name evidence="6" type="ORF">HDU87_007166</name>
</gene>
<feature type="compositionally biased region" description="Low complexity" evidence="4">
    <location>
        <begin position="384"/>
        <end position="396"/>
    </location>
</feature>
<keyword evidence="3" id="KW-0862">Zinc</keyword>
<reference evidence="6" key="1">
    <citation type="submission" date="2020-05" db="EMBL/GenBank/DDBJ databases">
        <title>Phylogenomic resolution of chytrid fungi.</title>
        <authorList>
            <person name="Stajich J.E."/>
            <person name="Amses K."/>
            <person name="Simmons R."/>
            <person name="Seto K."/>
            <person name="Myers J."/>
            <person name="Bonds A."/>
            <person name="Quandt C.A."/>
            <person name="Barry K."/>
            <person name="Liu P."/>
            <person name="Grigoriev I."/>
            <person name="Longcore J.E."/>
            <person name="James T.Y."/>
        </authorList>
    </citation>
    <scope>NUCLEOTIDE SEQUENCE</scope>
    <source>
        <strain evidence="6">JEL0379</strain>
    </source>
</reference>
<dbReference type="GO" id="GO:0005634">
    <property type="term" value="C:nucleus"/>
    <property type="evidence" value="ECO:0007669"/>
    <property type="project" value="TreeGrafter"/>
</dbReference>
<name>A0AAD5TFG3_9FUNG</name>
<keyword evidence="2" id="KW-0863">Zinc-finger</keyword>
<feature type="compositionally biased region" description="Polar residues" evidence="4">
    <location>
        <begin position="412"/>
        <end position="433"/>
    </location>
</feature>
<dbReference type="AlphaFoldDB" id="A0AAD5TFG3"/>
<feature type="compositionally biased region" description="Low complexity" evidence="4">
    <location>
        <begin position="337"/>
        <end position="377"/>
    </location>
</feature>
<dbReference type="Proteomes" id="UP001212152">
    <property type="component" value="Unassembled WGS sequence"/>
</dbReference>
<evidence type="ECO:0000256" key="1">
    <source>
        <dbReference type="ARBA" id="ARBA00022723"/>
    </source>
</evidence>
<organism evidence="6 7">
    <name type="scientific">Geranomyces variabilis</name>
    <dbReference type="NCBI Taxonomy" id="109894"/>
    <lineage>
        <taxon>Eukaryota</taxon>
        <taxon>Fungi</taxon>
        <taxon>Fungi incertae sedis</taxon>
        <taxon>Chytridiomycota</taxon>
        <taxon>Chytridiomycota incertae sedis</taxon>
        <taxon>Chytridiomycetes</taxon>
        <taxon>Spizellomycetales</taxon>
        <taxon>Powellomycetaceae</taxon>
        <taxon>Geranomyces</taxon>
    </lineage>
</organism>
<dbReference type="EMBL" id="JADGJQ010000065">
    <property type="protein sequence ID" value="KAJ3174473.1"/>
    <property type="molecule type" value="Genomic_DNA"/>
</dbReference>
<dbReference type="PANTHER" id="PTHR46622">
    <property type="entry name" value="DNA-DEPENDENT METALLOPROTEASE WSS1"/>
    <property type="match status" value="1"/>
</dbReference>
<feature type="region of interest" description="Disordered" evidence="4">
    <location>
        <begin position="271"/>
        <end position="513"/>
    </location>
</feature>
<keyword evidence="7" id="KW-1185">Reference proteome</keyword>
<evidence type="ECO:0000256" key="4">
    <source>
        <dbReference type="SAM" id="MobiDB-lite"/>
    </source>
</evidence>
<feature type="compositionally biased region" description="Low complexity" evidence="4">
    <location>
        <begin position="274"/>
        <end position="291"/>
    </location>
</feature>
<dbReference type="InterPro" id="IPR001876">
    <property type="entry name" value="Znf_RanBP2"/>
</dbReference>
<evidence type="ECO:0000259" key="5">
    <source>
        <dbReference type="PROSITE" id="PS51397"/>
    </source>
</evidence>
<sequence>MVHHFNPYVDTVSALKRYKNQPDALLLMQWLVVQVKPIMKAHGWRVPVVREFFPRSDCLLGLNLNRGAEIRIRLRPAYAPDTFYPTPDLIHTMLHELTHNLHSAHDATFFRFLDGLRDEYDALRAKGWRGEGFFAPGQRLGASGGMHVRNPPEHVARRLAVEAAEKRGQVARVMLPAGGRKLGGPTRFEMLGKTPQQMAAYYAERRARDNIWCGETHPDDDDGETPQSKAAGGKDELSAESLGVPTLTFADFGSAENPIVIGDDEFEPFSFQGASSSSSSSPAAASLTSKSIIKQEEGPPVVLPYSDEDEHFLPPRRPISSAASTTPTILTPRKRPSSSASSSSPSSSPSNPAASRSHAIPKRSPTSSSSTSSPSSSTRKKSRTSPFSSSLPSSTLPLPPPTPPRRVGFFNTMLSPSPSRNVKPSSVTRNTYGDWSPFESSERAAADANQRPRVGGAGSSGGSAAGLSSSSSLPARKLNFGSALGHGGSPTRLSSRIPPPPPPPLHSHNAAHQQPTQHWACQICTFHNENPIALACYACGSARANNDDAAAVAAAVALLHEEQRQEQRQQQREQERPPSDADEQWQCPKCTKLTSTRYRLCMVCDYMRPSE</sequence>
<comment type="caution">
    <text evidence="6">The sequence shown here is derived from an EMBL/GenBank/DDBJ whole genome shotgun (WGS) entry which is preliminary data.</text>
</comment>
<evidence type="ECO:0000256" key="2">
    <source>
        <dbReference type="ARBA" id="ARBA00022771"/>
    </source>
</evidence>
<feature type="compositionally biased region" description="Gly residues" evidence="4">
    <location>
        <begin position="455"/>
        <end position="464"/>
    </location>
</feature>
<feature type="region of interest" description="Disordered" evidence="4">
    <location>
        <begin position="212"/>
        <end position="238"/>
    </location>
</feature>
<proteinExistence type="predicted"/>
<keyword evidence="1" id="KW-0479">Metal-binding</keyword>
<evidence type="ECO:0000313" key="7">
    <source>
        <dbReference type="Proteomes" id="UP001212152"/>
    </source>
</evidence>
<dbReference type="SMART" id="SM00547">
    <property type="entry name" value="ZnF_RBZ"/>
    <property type="match status" value="2"/>
</dbReference>
<dbReference type="Gene3D" id="2.30.30.380">
    <property type="entry name" value="Zn-finger domain of Sec23/24"/>
    <property type="match status" value="1"/>
</dbReference>
<dbReference type="PROSITE" id="PS51397">
    <property type="entry name" value="WLM"/>
    <property type="match status" value="1"/>
</dbReference>